<keyword evidence="4 9" id="KW-0732">Signal</keyword>
<dbReference type="NCBIfam" id="TIGR04183">
    <property type="entry name" value="Por_Secre_tail"/>
    <property type="match status" value="1"/>
</dbReference>
<name>A0ABW5TC27_9FLAO</name>
<dbReference type="InterPro" id="IPR026444">
    <property type="entry name" value="Secre_tail"/>
</dbReference>
<evidence type="ECO:0000256" key="6">
    <source>
        <dbReference type="ARBA" id="ARBA00023001"/>
    </source>
</evidence>
<organism evidence="11 12">
    <name type="scientific">Hyunsoonleella rubra</name>
    <dbReference type="NCBI Taxonomy" id="1737062"/>
    <lineage>
        <taxon>Bacteria</taxon>
        <taxon>Pseudomonadati</taxon>
        <taxon>Bacteroidota</taxon>
        <taxon>Flavobacteriia</taxon>
        <taxon>Flavobacteriales</taxon>
        <taxon>Flavobacteriaceae</taxon>
    </lineage>
</organism>
<comment type="caution">
    <text evidence="11">The sequence shown here is derived from an EMBL/GenBank/DDBJ whole genome shotgun (WGS) entry which is preliminary data.</text>
</comment>
<keyword evidence="6" id="KW-0136">Cellulose degradation</keyword>
<evidence type="ECO:0000256" key="2">
    <source>
        <dbReference type="ARBA" id="ARBA00009209"/>
    </source>
</evidence>
<dbReference type="Pfam" id="PF01270">
    <property type="entry name" value="Glyco_hydro_8"/>
    <property type="match status" value="1"/>
</dbReference>
<dbReference type="InterPro" id="IPR008928">
    <property type="entry name" value="6-hairpin_glycosidase_sf"/>
</dbReference>
<dbReference type="EC" id="3.2.1.4" evidence="3"/>
<comment type="similarity">
    <text evidence="2">Belongs to the glycosyl hydrolase 8 (cellulase D) family.</text>
</comment>
<keyword evidence="7" id="KW-0326">Glycosidase</keyword>
<dbReference type="InterPro" id="IPR002037">
    <property type="entry name" value="Glyco_hydro_8"/>
</dbReference>
<evidence type="ECO:0000256" key="5">
    <source>
        <dbReference type="ARBA" id="ARBA00022801"/>
    </source>
</evidence>
<dbReference type="Proteomes" id="UP001597476">
    <property type="component" value="Unassembled WGS sequence"/>
</dbReference>
<evidence type="ECO:0000256" key="8">
    <source>
        <dbReference type="ARBA" id="ARBA00023326"/>
    </source>
</evidence>
<keyword evidence="12" id="KW-1185">Reference proteome</keyword>
<accession>A0ABW5TC27</accession>
<dbReference type="Pfam" id="PF18962">
    <property type="entry name" value="Por_Secre_tail"/>
    <property type="match status" value="1"/>
</dbReference>
<comment type="catalytic activity">
    <reaction evidence="1">
        <text>Endohydrolysis of (1-&gt;4)-beta-D-glucosidic linkages in cellulose, lichenin and cereal beta-D-glucans.</text>
        <dbReference type="EC" id="3.2.1.4"/>
    </reaction>
</comment>
<dbReference type="SUPFAM" id="SSF48208">
    <property type="entry name" value="Six-hairpin glycosidases"/>
    <property type="match status" value="1"/>
</dbReference>
<proteinExistence type="inferred from homology"/>
<dbReference type="PRINTS" id="PR00735">
    <property type="entry name" value="GLHYDRLASE8"/>
</dbReference>
<evidence type="ECO:0000256" key="3">
    <source>
        <dbReference type="ARBA" id="ARBA00012601"/>
    </source>
</evidence>
<evidence type="ECO:0000259" key="10">
    <source>
        <dbReference type="Pfam" id="PF18962"/>
    </source>
</evidence>
<evidence type="ECO:0000256" key="4">
    <source>
        <dbReference type="ARBA" id="ARBA00022729"/>
    </source>
</evidence>
<evidence type="ECO:0000256" key="7">
    <source>
        <dbReference type="ARBA" id="ARBA00023295"/>
    </source>
</evidence>
<sequence>MIKFPTLLFLLFLTTRFCIAQISNVDFLNRDYPYGIKPTNVQSNDVYNVYVSWRNTFATTCVDDRYRIKFDTPSETVSEGVAYGMLLSAYANDKELFDGLWLYYKDFSNANGVMNWKINGCTTVIGQNGASDAELDAALALMIADKKWGNTGAINYKSDAEVLISKIKAHEVESGTNVLKPGDAWGGSNNTNPSYFATGYFRAFGEYTNDETFWTAVANKSYDIINANLSKNNAVYNLVSDWCEADGDYSTQVDWAHNKGKSYYYDAARTPWRIAVDYIWYGNTKALDYLNLCNGFVNNQGGFNQIYPGYSQLGVPENTGYKDPTFTGAYATAAMSSTDQSFVNNGYTETKNQSTSAYFGATLRAIYMFIMSGNGYNPITESVLSVEKVIEDDITFFPNPTSDFLHLNFKTHEEKSIKIYALNGVNLWSKTISSKSEVVDTRTFKSGIYIININNSKPVVHFK</sequence>
<evidence type="ECO:0000256" key="9">
    <source>
        <dbReference type="SAM" id="SignalP"/>
    </source>
</evidence>
<dbReference type="RefSeq" id="WP_380292142.1">
    <property type="nucleotide sequence ID" value="NZ_JBHULY010000025.1"/>
</dbReference>
<evidence type="ECO:0000313" key="12">
    <source>
        <dbReference type="Proteomes" id="UP001597476"/>
    </source>
</evidence>
<dbReference type="InterPro" id="IPR012341">
    <property type="entry name" value="6hp_glycosidase-like_sf"/>
</dbReference>
<evidence type="ECO:0000256" key="1">
    <source>
        <dbReference type="ARBA" id="ARBA00000966"/>
    </source>
</evidence>
<dbReference type="GO" id="GO:0016787">
    <property type="term" value="F:hydrolase activity"/>
    <property type="evidence" value="ECO:0007669"/>
    <property type="project" value="UniProtKB-KW"/>
</dbReference>
<keyword evidence="8" id="KW-0624">Polysaccharide degradation</keyword>
<reference evidence="12" key="1">
    <citation type="journal article" date="2019" name="Int. J. Syst. Evol. Microbiol.">
        <title>The Global Catalogue of Microorganisms (GCM) 10K type strain sequencing project: providing services to taxonomists for standard genome sequencing and annotation.</title>
        <authorList>
            <consortium name="The Broad Institute Genomics Platform"/>
            <consortium name="The Broad Institute Genome Sequencing Center for Infectious Disease"/>
            <person name="Wu L."/>
            <person name="Ma J."/>
        </authorList>
    </citation>
    <scope>NUCLEOTIDE SEQUENCE [LARGE SCALE GENOMIC DNA]</scope>
    <source>
        <strain evidence="12">KCTC 42398</strain>
    </source>
</reference>
<feature type="chain" id="PRO_5047345067" description="cellulase" evidence="9">
    <location>
        <begin position="21"/>
        <end position="463"/>
    </location>
</feature>
<feature type="domain" description="Secretion system C-terminal sorting" evidence="10">
    <location>
        <begin position="397"/>
        <end position="457"/>
    </location>
</feature>
<gene>
    <name evidence="11" type="ORF">ACFSR8_11460</name>
</gene>
<keyword evidence="8" id="KW-0119">Carbohydrate metabolism</keyword>
<dbReference type="Gene3D" id="1.50.10.10">
    <property type="match status" value="1"/>
</dbReference>
<protein>
    <recommendedName>
        <fullName evidence="3">cellulase</fullName>
        <ecNumber evidence="3">3.2.1.4</ecNumber>
    </recommendedName>
</protein>
<dbReference type="EMBL" id="JBHULY010000025">
    <property type="protein sequence ID" value="MFD2726832.1"/>
    <property type="molecule type" value="Genomic_DNA"/>
</dbReference>
<feature type="signal peptide" evidence="9">
    <location>
        <begin position="1"/>
        <end position="20"/>
    </location>
</feature>
<keyword evidence="5 11" id="KW-0378">Hydrolase</keyword>
<evidence type="ECO:0000313" key="11">
    <source>
        <dbReference type="EMBL" id="MFD2726832.1"/>
    </source>
</evidence>